<dbReference type="Proteomes" id="UP001215598">
    <property type="component" value="Unassembled WGS sequence"/>
</dbReference>
<evidence type="ECO:0000256" key="1">
    <source>
        <dbReference type="SAM" id="MobiDB-lite"/>
    </source>
</evidence>
<feature type="compositionally biased region" description="Polar residues" evidence="1">
    <location>
        <begin position="1"/>
        <end position="12"/>
    </location>
</feature>
<proteinExistence type="predicted"/>
<dbReference type="AlphaFoldDB" id="A0AAD7I2G8"/>
<gene>
    <name evidence="2" type="ORF">B0H16DRAFT_1732312</name>
</gene>
<feature type="compositionally biased region" description="Pro residues" evidence="1">
    <location>
        <begin position="287"/>
        <end position="296"/>
    </location>
</feature>
<feature type="region of interest" description="Disordered" evidence="1">
    <location>
        <begin position="276"/>
        <end position="308"/>
    </location>
</feature>
<evidence type="ECO:0000313" key="3">
    <source>
        <dbReference type="Proteomes" id="UP001215598"/>
    </source>
</evidence>
<comment type="caution">
    <text evidence="2">The sequence shown here is derived from an EMBL/GenBank/DDBJ whole genome shotgun (WGS) entry which is preliminary data.</text>
</comment>
<keyword evidence="3" id="KW-1185">Reference proteome</keyword>
<organism evidence="2 3">
    <name type="scientific">Mycena metata</name>
    <dbReference type="NCBI Taxonomy" id="1033252"/>
    <lineage>
        <taxon>Eukaryota</taxon>
        <taxon>Fungi</taxon>
        <taxon>Dikarya</taxon>
        <taxon>Basidiomycota</taxon>
        <taxon>Agaricomycotina</taxon>
        <taxon>Agaricomycetes</taxon>
        <taxon>Agaricomycetidae</taxon>
        <taxon>Agaricales</taxon>
        <taxon>Marasmiineae</taxon>
        <taxon>Mycenaceae</taxon>
        <taxon>Mycena</taxon>
    </lineage>
</organism>
<accession>A0AAD7I2G8</accession>
<evidence type="ECO:0000313" key="2">
    <source>
        <dbReference type="EMBL" id="KAJ7733504.1"/>
    </source>
</evidence>
<feature type="compositionally biased region" description="Basic residues" evidence="1">
    <location>
        <begin position="13"/>
        <end position="24"/>
    </location>
</feature>
<sequence>MFSQANLGSRLSPNHHHITPHGRSKWPFGQPFKSAHTSSRALNNNHAQQAMKINGKTFVPPPLPLRPRTPAEKFRAGNAREPHHHPLSAWLKNAMGTSPRGEKDTTDLEDDEVLCCIHMRHNQAPIDNTIFLGPDRYHLFMSIETPSSAGVARAYNTSPYLMLGHWMGSHNDGDAPPWTAYLTKDVPYHFRQYRDFMVRFVSGLTDIWVGDIAKQTVSPAMINRAIANAKGTGALSEVKYQRRRLIARLKGTRDSKVGRGVDKFFSALPRLPPPPPPYIGKVFPTPGGGPLPPEFPPLTGSGSDTTTT</sequence>
<protein>
    <submittedName>
        <fullName evidence="2">Uncharacterized protein</fullName>
    </submittedName>
</protein>
<dbReference type="EMBL" id="JARKIB010000138">
    <property type="protein sequence ID" value="KAJ7733504.1"/>
    <property type="molecule type" value="Genomic_DNA"/>
</dbReference>
<reference evidence="2" key="1">
    <citation type="submission" date="2023-03" db="EMBL/GenBank/DDBJ databases">
        <title>Massive genome expansion in bonnet fungi (Mycena s.s.) driven by repeated elements and novel gene families across ecological guilds.</title>
        <authorList>
            <consortium name="Lawrence Berkeley National Laboratory"/>
            <person name="Harder C.B."/>
            <person name="Miyauchi S."/>
            <person name="Viragh M."/>
            <person name="Kuo A."/>
            <person name="Thoen E."/>
            <person name="Andreopoulos B."/>
            <person name="Lu D."/>
            <person name="Skrede I."/>
            <person name="Drula E."/>
            <person name="Henrissat B."/>
            <person name="Morin E."/>
            <person name="Kohler A."/>
            <person name="Barry K."/>
            <person name="LaButti K."/>
            <person name="Morin E."/>
            <person name="Salamov A."/>
            <person name="Lipzen A."/>
            <person name="Mereny Z."/>
            <person name="Hegedus B."/>
            <person name="Baldrian P."/>
            <person name="Stursova M."/>
            <person name="Weitz H."/>
            <person name="Taylor A."/>
            <person name="Grigoriev I.V."/>
            <person name="Nagy L.G."/>
            <person name="Martin F."/>
            <person name="Kauserud H."/>
        </authorList>
    </citation>
    <scope>NUCLEOTIDE SEQUENCE</scope>
    <source>
        <strain evidence="2">CBHHK182m</strain>
    </source>
</reference>
<feature type="region of interest" description="Disordered" evidence="1">
    <location>
        <begin position="1"/>
        <end position="38"/>
    </location>
</feature>
<name>A0AAD7I2G8_9AGAR</name>